<evidence type="ECO:0000313" key="2">
    <source>
        <dbReference type="Proteomes" id="UP000683417"/>
    </source>
</evidence>
<gene>
    <name evidence="1" type="ORF">BGTH12_LOCUS4145</name>
</gene>
<evidence type="ECO:0000313" key="1">
    <source>
        <dbReference type="EMBL" id="CAD6502787.1"/>
    </source>
</evidence>
<dbReference type="EMBL" id="CAJHIT010000006">
    <property type="protein sequence ID" value="CAD6502787.1"/>
    <property type="molecule type" value="Genomic_DNA"/>
</dbReference>
<accession>A0A9W4D6F5</accession>
<protein>
    <submittedName>
        <fullName evidence="1">BgTH12-05377</fullName>
    </submittedName>
</protein>
<reference evidence="1" key="1">
    <citation type="submission" date="2020-10" db="EMBL/GenBank/DDBJ databases">
        <authorList>
            <person name="Muller C M."/>
        </authorList>
    </citation>
    <scope>NUCLEOTIDE SEQUENCE</scope>
    <source>
        <strain evidence="1">THUN-12</strain>
    </source>
</reference>
<name>A0A9W4D6F5_BLUGR</name>
<dbReference type="Proteomes" id="UP000683417">
    <property type="component" value="Unassembled WGS sequence"/>
</dbReference>
<proteinExistence type="predicted"/>
<organism evidence="1 2">
    <name type="scientific">Blumeria graminis f. sp. triticale</name>
    <dbReference type="NCBI Taxonomy" id="1689686"/>
    <lineage>
        <taxon>Eukaryota</taxon>
        <taxon>Fungi</taxon>
        <taxon>Dikarya</taxon>
        <taxon>Ascomycota</taxon>
        <taxon>Pezizomycotina</taxon>
        <taxon>Leotiomycetes</taxon>
        <taxon>Erysiphales</taxon>
        <taxon>Erysiphaceae</taxon>
        <taxon>Blumeria</taxon>
    </lineage>
</organism>
<dbReference type="AlphaFoldDB" id="A0A9W4D6F5"/>
<comment type="caution">
    <text evidence="1">The sequence shown here is derived from an EMBL/GenBank/DDBJ whole genome shotgun (WGS) entry which is preliminary data.</text>
</comment>
<sequence>MDIVGKIFQGQTPVTDTSHLDFGANEEKERECLNYIQRLSVAADQQEGLKISQIRKHKGCTYSGYAPTGISEVTKIDADEPINIAEVLLTKQFFEWDFKQEGTYAVAWYMGHLHIFTRCMWGNHWRPITYIGTPRENYGLIRSKFFYNHGKNIDFMNLVKRCACSPRRKGSIGKWLSCVPSDEENCTIKAVRKYNFGHFSSPLPIGDRRLLG</sequence>